<gene>
    <name evidence="3 4" type="primary">LOC111604207</name>
</gene>
<dbReference type="Proteomes" id="UP000504633">
    <property type="component" value="Unplaced"/>
</dbReference>
<evidence type="ECO:0000313" key="4">
    <source>
        <dbReference type="RefSeq" id="XP_030080784.1"/>
    </source>
</evidence>
<feature type="compositionally biased region" description="Polar residues" evidence="1">
    <location>
        <begin position="468"/>
        <end position="479"/>
    </location>
</feature>
<accession>A0A6J1M9G0</accession>
<feature type="region of interest" description="Disordered" evidence="1">
    <location>
        <begin position="427"/>
        <end position="541"/>
    </location>
</feature>
<feature type="compositionally biased region" description="Gly residues" evidence="1">
    <location>
        <begin position="11"/>
        <end position="20"/>
    </location>
</feature>
<feature type="compositionally biased region" description="Polar residues" evidence="1">
    <location>
        <begin position="531"/>
        <end position="541"/>
    </location>
</feature>
<feature type="compositionally biased region" description="Basic and acidic residues" evidence="1">
    <location>
        <begin position="485"/>
        <end position="510"/>
    </location>
</feature>
<feature type="compositionally biased region" description="Polar residues" evidence="1">
    <location>
        <begin position="427"/>
        <end position="436"/>
    </location>
</feature>
<name>A0A6J1M9G0_DROHY</name>
<dbReference type="KEGG" id="dhe:111604207"/>
<dbReference type="OMA" id="CTNTSMN"/>
<feature type="compositionally biased region" description="Low complexity" evidence="1">
    <location>
        <begin position="87"/>
        <end position="103"/>
    </location>
</feature>
<feature type="compositionally biased region" description="Basic and acidic residues" evidence="1">
    <location>
        <begin position="178"/>
        <end position="189"/>
    </location>
</feature>
<evidence type="ECO:0000313" key="3">
    <source>
        <dbReference type="RefSeq" id="XP_023177936.2"/>
    </source>
</evidence>
<dbReference type="OrthoDB" id="8048461at2759"/>
<dbReference type="RefSeq" id="XP_023177936.2">
    <property type="nucleotide sequence ID" value="XM_023322168.2"/>
</dbReference>
<evidence type="ECO:0000313" key="2">
    <source>
        <dbReference type="Proteomes" id="UP000504633"/>
    </source>
</evidence>
<feature type="region of interest" description="Disordered" evidence="1">
    <location>
        <begin position="79"/>
        <end position="250"/>
    </location>
</feature>
<feature type="region of interest" description="Disordered" evidence="1">
    <location>
        <begin position="374"/>
        <end position="400"/>
    </location>
</feature>
<feature type="region of interest" description="Disordered" evidence="1">
    <location>
        <begin position="268"/>
        <end position="307"/>
    </location>
</feature>
<dbReference type="GeneID" id="111604207"/>
<feature type="compositionally biased region" description="Polar residues" evidence="1">
    <location>
        <begin position="111"/>
        <end position="135"/>
    </location>
</feature>
<dbReference type="AlphaFoldDB" id="A0A6J1M9G0"/>
<feature type="region of interest" description="Disordered" evidence="1">
    <location>
        <begin position="1"/>
        <end position="66"/>
    </location>
</feature>
<feature type="compositionally biased region" description="Polar residues" evidence="1">
    <location>
        <begin position="230"/>
        <end position="241"/>
    </location>
</feature>
<feature type="compositionally biased region" description="Basic and acidic residues" evidence="1">
    <location>
        <begin position="136"/>
        <end position="167"/>
    </location>
</feature>
<proteinExistence type="predicted"/>
<evidence type="ECO:0000256" key="1">
    <source>
        <dbReference type="SAM" id="MobiDB-lite"/>
    </source>
</evidence>
<dbReference type="RefSeq" id="XP_030080784.1">
    <property type="nucleotide sequence ID" value="XM_030224924.1"/>
</dbReference>
<keyword evidence="2" id="KW-1185">Reference proteome</keyword>
<feature type="compositionally biased region" description="Polar residues" evidence="1">
    <location>
        <begin position="286"/>
        <end position="306"/>
    </location>
</feature>
<reference evidence="3 4" key="1">
    <citation type="submission" date="2025-04" db="UniProtKB">
        <authorList>
            <consortium name="RefSeq"/>
        </authorList>
    </citation>
    <scope>IDENTIFICATION</scope>
    <source>
        <strain evidence="3 4">15085-1641.00</strain>
        <tissue evidence="3 4">Whole body</tissue>
    </source>
</reference>
<protein>
    <submittedName>
        <fullName evidence="3 4">Uncharacterized protein LOC111604207</fullName>
    </submittedName>
</protein>
<feature type="compositionally biased region" description="Polar residues" evidence="1">
    <location>
        <begin position="36"/>
        <end position="62"/>
    </location>
</feature>
<organism evidence="2 3">
    <name type="scientific">Drosophila hydei</name>
    <name type="common">Fruit fly</name>
    <dbReference type="NCBI Taxonomy" id="7224"/>
    <lineage>
        <taxon>Eukaryota</taxon>
        <taxon>Metazoa</taxon>
        <taxon>Ecdysozoa</taxon>
        <taxon>Arthropoda</taxon>
        <taxon>Hexapoda</taxon>
        <taxon>Insecta</taxon>
        <taxon>Pterygota</taxon>
        <taxon>Neoptera</taxon>
        <taxon>Endopterygota</taxon>
        <taxon>Diptera</taxon>
        <taxon>Brachycera</taxon>
        <taxon>Muscomorpha</taxon>
        <taxon>Ephydroidea</taxon>
        <taxon>Drosophilidae</taxon>
        <taxon>Drosophila</taxon>
    </lineage>
</organism>
<sequence>MLSKMAQSNNNGGGGGGGATATGRRMPMSLTGAAGSASTVSRVHQSAASNGRSNSPQNNNAIKKNELNFASGPFVAIKKSSGIPQRSSSTSSTASTASSSSASKNDEKKSQNGTIKSTNGNQKTSQNGSSSATAKEQQKTKEKLSEKKDPVQAEVIDDAKEIKKDTKPMAASPSAEPKTVEVGDNAIKDVDDDCVITEVFNTPTAERKSSRRLAGSSAVIEKSPVKPQESESPVSKKQTVKANEKTEEAEDVQMEALTVEASPIRVVTSTQPTATSTPGRNLFGLRSSSKQTTEVELAAQPSSSPAITPARNFAQISGRRSIRPAETLTPGKLGSYRCVNTDLDTSSCTNTSMNATVGSEIPNSSSFSFSFFGRGRKRERTPPPLSSSQSANDLAQDVEMSPPKRARFDLFSLNLASPFTMLRSRFSKTSISTPSSRQRHEQTPPTGDDEGTEVQNVSGIISHEEEQQQLNKSSASNEASVAHEAGLETPKKSGVEGEKDIVQGEQKAEDQGEDAVAKLPDTDGAVPVESEGSNTSRCAIM</sequence>
<feature type="compositionally biased region" description="Polar residues" evidence="1">
    <location>
        <begin position="268"/>
        <end position="279"/>
    </location>
</feature>